<feature type="compositionally biased region" description="Low complexity" evidence="1">
    <location>
        <begin position="386"/>
        <end position="404"/>
    </location>
</feature>
<feature type="region of interest" description="Disordered" evidence="1">
    <location>
        <begin position="158"/>
        <end position="180"/>
    </location>
</feature>
<dbReference type="InterPro" id="IPR013860">
    <property type="entry name" value="AreA_GATA"/>
</dbReference>
<protein>
    <submittedName>
        <fullName evidence="4">Uncharacterized protein</fullName>
    </submittedName>
</protein>
<dbReference type="EMBL" id="LASV01000497">
    <property type="protein sequence ID" value="KKA18102.1"/>
    <property type="molecule type" value="Genomic_DNA"/>
</dbReference>
<dbReference type="AlphaFoldDB" id="A0A0F4YIG9"/>
<dbReference type="GO" id="GO:0005737">
    <property type="term" value="C:cytoplasm"/>
    <property type="evidence" value="ECO:0007669"/>
    <property type="project" value="TreeGrafter"/>
</dbReference>
<dbReference type="RefSeq" id="XP_013324714.1">
    <property type="nucleotide sequence ID" value="XM_013469260.1"/>
</dbReference>
<feature type="compositionally biased region" description="Polar residues" evidence="1">
    <location>
        <begin position="632"/>
        <end position="652"/>
    </location>
</feature>
<feature type="region of interest" description="Disordered" evidence="1">
    <location>
        <begin position="383"/>
        <end position="697"/>
    </location>
</feature>
<feature type="compositionally biased region" description="Polar residues" evidence="1">
    <location>
        <begin position="408"/>
        <end position="420"/>
    </location>
</feature>
<name>A0A0F4YIG9_RASE3</name>
<dbReference type="PANTHER" id="PTHR28014:SF1">
    <property type="entry name" value="NEGATIVE REGULATOR OF RAS-CAMP PATHWAY"/>
    <property type="match status" value="1"/>
</dbReference>
<feature type="compositionally biased region" description="Acidic residues" evidence="1">
    <location>
        <begin position="563"/>
        <end position="593"/>
    </location>
</feature>
<dbReference type="STRING" id="1408163.A0A0F4YIG9"/>
<dbReference type="GeneID" id="25320214"/>
<evidence type="ECO:0000313" key="5">
    <source>
        <dbReference type="Proteomes" id="UP000053958"/>
    </source>
</evidence>
<feature type="compositionally biased region" description="Polar residues" evidence="1">
    <location>
        <begin position="460"/>
        <end position="470"/>
    </location>
</feature>
<feature type="region of interest" description="Disordered" evidence="1">
    <location>
        <begin position="1"/>
        <end position="44"/>
    </location>
</feature>
<evidence type="ECO:0000259" key="2">
    <source>
        <dbReference type="Pfam" id="PF08550"/>
    </source>
</evidence>
<dbReference type="Pfam" id="PF11702">
    <property type="entry name" value="DUF3295"/>
    <property type="match status" value="1"/>
</dbReference>
<dbReference type="Pfam" id="PF08550">
    <property type="entry name" value="GATA_AreA"/>
    <property type="match status" value="1"/>
</dbReference>
<accession>A0A0F4YIG9</accession>
<dbReference type="GO" id="GO:0006808">
    <property type="term" value="P:regulation of nitrogen utilization"/>
    <property type="evidence" value="ECO:0007669"/>
    <property type="project" value="TreeGrafter"/>
</dbReference>
<evidence type="ECO:0000256" key="1">
    <source>
        <dbReference type="SAM" id="MobiDB-lite"/>
    </source>
</evidence>
<proteinExistence type="predicted"/>
<evidence type="ECO:0000259" key="3">
    <source>
        <dbReference type="Pfam" id="PF11702"/>
    </source>
</evidence>
<feature type="region of interest" description="Disordered" evidence="1">
    <location>
        <begin position="730"/>
        <end position="780"/>
    </location>
</feature>
<comment type="caution">
    <text evidence="4">The sequence shown here is derived from an EMBL/GenBank/DDBJ whole genome shotgun (WGS) entry which is preliminary data.</text>
</comment>
<dbReference type="InterPro" id="IPR021711">
    <property type="entry name" value="DUF3295"/>
</dbReference>
<feature type="compositionally biased region" description="Low complexity" evidence="1">
    <location>
        <begin position="482"/>
        <end position="493"/>
    </location>
</feature>
<sequence length="789" mass="85758">MTARHDGVTIRSPQGGDGRAGSPLQRAPFPEQEAATRPAQPDPVPRSAVCYGPVLCLHSAVLHTSPPLCPILPSPDPHLTFLADPRTLGPPLIEQETCLWRASPAVDSKPPRPSVCSTKSRPRRHSAAGCSRPLRRTIPRRCLQVVLIAPGLDHDGPRCVLRPPRKSRRKRKTSPRETSAVSLTIHAPYEHVGEDGGPKIIPPSASLDTPSVTVKMPSRLSTPVLTVDAAKIRKVDTANTQSLHGMWLVFSKCADYMEEGRRLENLSWRLWTRETFCVEPESSCDTSVLPLLRAEAGEVPPLSASVDSAASDDAERIESHIKRPRTGDYKPAVVGEDPMVMCRGKEKHITSLGLERMVLNIKEKKGLEPLSAQVNPIAPPVVDVMPRASSPTPAPEAESSSYSAMRQPLQSAESCSTTAPEGNESDAVTGGGSDTSVSSSGVLPSQQALNKCPSIVRGFSPSQVSSSYRSNPKLAADKGTADKATTQQQQQQQKPPPAKRKGGMFTLGGSSGDDESSFEEHMASPAPQRSSLTEELSKPSSAAKKVASFKDEVESRTIKEGAHEDEDAIETEDEEISESAIEDDEDDDWEDSVTESGQSSVDDKELFQRVDSRPNLVSRRSLLTMMMHQPAKMNTTRSTPALQRSRLTSPNGPSVGGSPEDDGENLTMRGPDVPRSKPIIVKQAPQSVAHSPRTTRRNMLATELTESLRRHLLWERQQKSSTANAVFKRRHTAHDMANLKDYPGPNRKGSNAGVNVPGGSAASKDKESKNSSWNNYNDYGPWEYHVKGW</sequence>
<dbReference type="InterPro" id="IPR053043">
    <property type="entry name" value="Ras-cAMP_regulatory"/>
</dbReference>
<dbReference type="OrthoDB" id="5054775at2759"/>
<dbReference type="GO" id="GO:0000122">
    <property type="term" value="P:negative regulation of transcription by RNA polymerase II"/>
    <property type="evidence" value="ECO:0007669"/>
    <property type="project" value="TreeGrafter"/>
</dbReference>
<keyword evidence="5" id="KW-1185">Reference proteome</keyword>
<dbReference type="GO" id="GO:0031930">
    <property type="term" value="P:mitochondria-nucleus signaling pathway"/>
    <property type="evidence" value="ECO:0007669"/>
    <property type="project" value="TreeGrafter"/>
</dbReference>
<organism evidence="4 5">
    <name type="scientific">Rasamsonia emersonii (strain ATCC 16479 / CBS 393.64 / IMI 116815)</name>
    <dbReference type="NCBI Taxonomy" id="1408163"/>
    <lineage>
        <taxon>Eukaryota</taxon>
        <taxon>Fungi</taxon>
        <taxon>Dikarya</taxon>
        <taxon>Ascomycota</taxon>
        <taxon>Pezizomycotina</taxon>
        <taxon>Eurotiomycetes</taxon>
        <taxon>Eurotiomycetidae</taxon>
        <taxon>Eurotiales</taxon>
        <taxon>Trichocomaceae</taxon>
        <taxon>Rasamsonia</taxon>
    </lineage>
</organism>
<feature type="domain" description="DUF3295" evidence="3">
    <location>
        <begin position="297"/>
        <end position="789"/>
    </location>
</feature>
<dbReference type="Proteomes" id="UP000053958">
    <property type="component" value="Unassembled WGS sequence"/>
</dbReference>
<dbReference type="PANTHER" id="PTHR28014">
    <property type="entry name" value="NEGATIVE REGULATOR OF RAS-CAMP PATHWAY"/>
    <property type="match status" value="1"/>
</dbReference>
<feature type="compositionally biased region" description="Basic and acidic residues" evidence="1">
    <location>
        <begin position="548"/>
        <end position="562"/>
    </location>
</feature>
<feature type="compositionally biased region" description="Basic residues" evidence="1">
    <location>
        <begin position="163"/>
        <end position="173"/>
    </location>
</feature>
<feature type="region of interest" description="Disordered" evidence="1">
    <location>
        <begin position="104"/>
        <end position="130"/>
    </location>
</feature>
<gene>
    <name evidence="4" type="ORF">T310_7949</name>
</gene>
<reference evidence="4 5" key="1">
    <citation type="submission" date="2015-04" db="EMBL/GenBank/DDBJ databases">
        <authorList>
            <person name="Heijne W.H."/>
            <person name="Fedorova N.D."/>
            <person name="Nierman W.C."/>
            <person name="Vollebregt A.W."/>
            <person name="Zhao Z."/>
            <person name="Wu L."/>
            <person name="Kumar M."/>
            <person name="Stam H."/>
            <person name="van den Berg M.A."/>
            <person name="Pel H.J."/>
        </authorList>
    </citation>
    <scope>NUCLEOTIDE SEQUENCE [LARGE SCALE GENOMIC DNA]</scope>
    <source>
        <strain evidence="4 5">CBS 393.64</strain>
    </source>
</reference>
<evidence type="ECO:0000313" key="4">
    <source>
        <dbReference type="EMBL" id="KKA18102.1"/>
    </source>
</evidence>
<feature type="domain" description="Nitrogen regulatory protein areA GATA-like" evidence="2">
    <location>
        <begin position="246"/>
        <end position="273"/>
    </location>
</feature>
<feature type="compositionally biased region" description="Basic and acidic residues" evidence="1">
    <location>
        <begin position="601"/>
        <end position="612"/>
    </location>
</feature>